<name>A0A2B7XGK1_POLH7</name>
<accession>A0A2B7XGK1</accession>
<evidence type="ECO:0000259" key="4">
    <source>
        <dbReference type="Pfam" id="PF14420"/>
    </source>
</evidence>
<dbReference type="OrthoDB" id="4199987at2759"/>
<organism evidence="5 6">
    <name type="scientific">Polytolypa hystricis (strain UAMH7299)</name>
    <dbReference type="NCBI Taxonomy" id="1447883"/>
    <lineage>
        <taxon>Eukaryota</taxon>
        <taxon>Fungi</taxon>
        <taxon>Dikarya</taxon>
        <taxon>Ascomycota</taxon>
        <taxon>Pezizomycotina</taxon>
        <taxon>Eurotiomycetes</taxon>
        <taxon>Eurotiomycetidae</taxon>
        <taxon>Onygenales</taxon>
        <taxon>Onygenales incertae sedis</taxon>
        <taxon>Polytolypa</taxon>
    </lineage>
</organism>
<evidence type="ECO:0000256" key="3">
    <source>
        <dbReference type="PROSITE-ProRule" id="PRU00023"/>
    </source>
</evidence>
<dbReference type="PROSITE" id="PS50297">
    <property type="entry name" value="ANK_REP_REGION"/>
    <property type="match status" value="16"/>
</dbReference>
<feature type="repeat" description="ANK" evidence="3">
    <location>
        <begin position="546"/>
        <end position="567"/>
    </location>
</feature>
<feature type="repeat" description="ANK" evidence="3">
    <location>
        <begin position="810"/>
        <end position="838"/>
    </location>
</feature>
<dbReference type="EMBL" id="PDNA01000164">
    <property type="protein sequence ID" value="PGH07901.1"/>
    <property type="molecule type" value="Genomic_DNA"/>
</dbReference>
<feature type="repeat" description="ANK" evidence="3">
    <location>
        <begin position="372"/>
        <end position="404"/>
    </location>
</feature>
<feature type="repeat" description="ANK" evidence="3">
    <location>
        <begin position="438"/>
        <end position="470"/>
    </location>
</feature>
<dbReference type="STRING" id="1447883.A0A2B7XGK1"/>
<dbReference type="Pfam" id="PF12796">
    <property type="entry name" value="Ank_2"/>
    <property type="match status" value="6"/>
</dbReference>
<dbReference type="InterPro" id="IPR025676">
    <property type="entry name" value="Clr5_dom"/>
</dbReference>
<feature type="repeat" description="ANK" evidence="3">
    <location>
        <begin position="740"/>
        <end position="772"/>
    </location>
</feature>
<sequence>MTKPVANKNLSSEAWELHKRFVESYLSNGVLHKDLPELMARERNFHASKAQYERQLKKWNFCKYRNKDHWKAIGYHVGKRKRDGKDSDVYEDDSLLPEPKVRKEIARYTSTVDLFTKEPSPPLPDNIAIYTPQTVYTPQADAPSWVLTSPIANLPCVEFFRSISVRDNNYSVISDFSFSGSSTNSGDLVTSRAPESVGLALMSSWLAAPAVARSNPGISKLRALGAELWTEDESSVIRDLHNPATKAVAWQQVQTAIYLISNNLVDSAKKKQIVESLALGYHTNILRALLQMTGPTTEALVAAVFSNAVEFRNMCVVRAVLNAGFKPDTVLVTSCLSKTPLKYAAYQGDVELARVLIAGGADINYSPDTPAHWSHPLHCAVDSSKEEIVKLLLDAGADVNVKNANGDTPLHSAAGSSKEEIVRLLLDAGADIDDMTKSGSTPLHSAVSACREDIVKLLLDAGANVDDMTKAGYTPLDYAVLEHREDIVELLLDAGADVNMKGVKGSTPLHLCVDAYDDDDSDGSYHSEILSLLLERGADVDAKDDEGNTPLHYAIQNNYVECTRLLLAELVTGLRGGESKARNLNNHKIMIEACIHELTSALREVNMDSHNTETESAVSARFAETIQILLDAGCPVGGALSYVPDGYDELFQILLDASDDINCYSYDGWTALAKAAYDGNMNRVKLLLARGADIEGYVPSCDLTPIFTLLQAAAQSGNIELTHLLHSAGGDINSPATKIGGRTALQGAIENGHYETAAYLIDSGADIDGLAAESEGVTALSSAINTENMQLVMRLLDLGVDVNNPSAKLWGQTALEAAVRRGNQHLIRQLLSVGADPNDPIALLVAVDKRDMDIVQILLGGYARLRVSKIVGYGALALQHAIYCRHMDFVQVLLDFGINVNLLVARYYLKHVQRLGMWPVEQIVRRNQPPLLTAVATGDITFVRILLQAGADPNIIPAATGVAPILEAVGKRRVDMVQALIDAGADINMPATFPRKRTPVQKACEDGNIDLADLLLQSGADVNSPAGPHRGVTALQAAAIGGYLGIVVKLIDQGADVNAPGSAANGRTALEGAAEHGRLDTVHFLLDSGALIEGPGRVQYDRALEFAEREFHGPVCSLLRAYHTRLHGEP</sequence>
<dbReference type="Pfam" id="PF14420">
    <property type="entry name" value="Clr5"/>
    <property type="match status" value="1"/>
</dbReference>
<feature type="repeat" description="ANK" evidence="3">
    <location>
        <begin position="1065"/>
        <end position="1097"/>
    </location>
</feature>
<feature type="domain" description="Clr5" evidence="4">
    <location>
        <begin position="12"/>
        <end position="63"/>
    </location>
</feature>
<evidence type="ECO:0000256" key="1">
    <source>
        <dbReference type="ARBA" id="ARBA00022737"/>
    </source>
</evidence>
<comment type="caution">
    <text evidence="5">The sequence shown here is derived from an EMBL/GenBank/DDBJ whole genome shotgun (WGS) entry which is preliminary data.</text>
</comment>
<keyword evidence="6" id="KW-1185">Reference proteome</keyword>
<reference evidence="5 6" key="1">
    <citation type="submission" date="2017-10" db="EMBL/GenBank/DDBJ databases">
        <title>Comparative genomics in systemic dimorphic fungi from Ajellomycetaceae.</title>
        <authorList>
            <person name="Munoz J.F."/>
            <person name="Mcewen J.G."/>
            <person name="Clay O.K."/>
            <person name="Cuomo C.A."/>
        </authorList>
    </citation>
    <scope>NUCLEOTIDE SEQUENCE [LARGE SCALE GENOMIC DNA]</scope>
    <source>
        <strain evidence="5 6">UAMH7299</strain>
    </source>
</reference>
<keyword evidence="1" id="KW-0677">Repeat</keyword>
<evidence type="ECO:0000256" key="2">
    <source>
        <dbReference type="ARBA" id="ARBA00023043"/>
    </source>
</evidence>
<dbReference type="PROSITE" id="PS50088">
    <property type="entry name" value="ANK_REPEAT"/>
    <property type="match status" value="16"/>
</dbReference>
<feature type="repeat" description="ANK" evidence="3">
    <location>
        <begin position="471"/>
        <end position="503"/>
    </location>
</feature>
<dbReference type="SMART" id="SM00248">
    <property type="entry name" value="ANK"/>
    <property type="match status" value="19"/>
</dbReference>
<feature type="repeat" description="ANK" evidence="3">
    <location>
        <begin position="926"/>
        <end position="958"/>
    </location>
</feature>
<dbReference type="AlphaFoldDB" id="A0A2B7XGK1"/>
<feature type="repeat" description="ANK" evidence="3">
    <location>
        <begin position="1030"/>
        <end position="1062"/>
    </location>
</feature>
<keyword evidence="2 3" id="KW-0040">ANK repeat</keyword>
<dbReference type="Proteomes" id="UP000224634">
    <property type="component" value="Unassembled WGS sequence"/>
</dbReference>
<dbReference type="PRINTS" id="PR01415">
    <property type="entry name" value="ANKYRIN"/>
</dbReference>
<dbReference type="SUPFAM" id="SSF48403">
    <property type="entry name" value="Ankyrin repeat"/>
    <property type="match status" value="3"/>
</dbReference>
<feature type="repeat" description="ANK" evidence="3">
    <location>
        <begin position="336"/>
        <end position="368"/>
    </location>
</feature>
<proteinExistence type="predicted"/>
<feature type="repeat" description="ANK" evidence="3">
    <location>
        <begin position="667"/>
        <end position="695"/>
    </location>
</feature>
<dbReference type="PANTHER" id="PTHR24189:SF50">
    <property type="entry name" value="ANKYRIN REPEAT AND SOCS BOX PROTEIN 2"/>
    <property type="match status" value="1"/>
</dbReference>
<protein>
    <recommendedName>
        <fullName evidence="4">Clr5 domain-containing protein</fullName>
    </recommendedName>
</protein>
<gene>
    <name evidence="5" type="ORF">AJ80_07941</name>
</gene>
<dbReference type="Gene3D" id="1.25.40.20">
    <property type="entry name" value="Ankyrin repeat-containing domain"/>
    <property type="match status" value="6"/>
</dbReference>
<dbReference type="InterPro" id="IPR036770">
    <property type="entry name" value="Ankyrin_rpt-contain_sf"/>
</dbReference>
<evidence type="ECO:0000313" key="6">
    <source>
        <dbReference type="Proteomes" id="UP000224634"/>
    </source>
</evidence>
<dbReference type="InterPro" id="IPR050745">
    <property type="entry name" value="Multifunctional_regulatory"/>
</dbReference>
<feature type="repeat" description="ANK" evidence="3">
    <location>
        <begin position="775"/>
        <end position="807"/>
    </location>
</feature>
<feature type="repeat" description="ANK" evidence="3">
    <location>
        <begin position="405"/>
        <end position="437"/>
    </location>
</feature>
<dbReference type="InterPro" id="IPR002110">
    <property type="entry name" value="Ankyrin_rpt"/>
</dbReference>
<feature type="repeat" description="ANK" evidence="3">
    <location>
        <begin position="960"/>
        <end position="992"/>
    </location>
</feature>
<dbReference type="Pfam" id="PF00023">
    <property type="entry name" value="Ank"/>
    <property type="match status" value="1"/>
</dbReference>
<feature type="repeat" description="ANK" evidence="3">
    <location>
        <begin position="995"/>
        <end position="1027"/>
    </location>
</feature>
<dbReference type="PANTHER" id="PTHR24189">
    <property type="entry name" value="MYOTROPHIN"/>
    <property type="match status" value="1"/>
</dbReference>
<evidence type="ECO:0000313" key="5">
    <source>
        <dbReference type="EMBL" id="PGH07901.1"/>
    </source>
</evidence>
<feature type="repeat" description="ANK" evidence="3">
    <location>
        <begin position="504"/>
        <end position="545"/>
    </location>
</feature>